<keyword evidence="1" id="KW-0812">Transmembrane</keyword>
<protein>
    <submittedName>
        <fullName evidence="2">Uncharacterized protein</fullName>
    </submittedName>
</protein>
<proteinExistence type="predicted"/>
<dbReference type="Proteomes" id="UP000183758">
    <property type="component" value="Unassembled WGS sequence"/>
</dbReference>
<feature type="transmembrane region" description="Helical" evidence="1">
    <location>
        <begin position="9"/>
        <end position="31"/>
    </location>
</feature>
<organism evidence="2 3">
    <name type="scientific">Candidatus Roizmanbacteria bacterium CG2_30_33_16</name>
    <dbReference type="NCBI Taxonomy" id="1805340"/>
    <lineage>
        <taxon>Bacteria</taxon>
        <taxon>Candidatus Roizmaniibacteriota</taxon>
    </lineage>
</organism>
<comment type="caution">
    <text evidence="2">The sequence shown here is derived from an EMBL/GenBank/DDBJ whole genome shotgun (WGS) entry which is preliminary data.</text>
</comment>
<evidence type="ECO:0000313" key="2">
    <source>
        <dbReference type="EMBL" id="OIP83068.1"/>
    </source>
</evidence>
<keyword evidence="1" id="KW-1133">Transmembrane helix</keyword>
<evidence type="ECO:0000256" key="1">
    <source>
        <dbReference type="SAM" id="Phobius"/>
    </source>
</evidence>
<dbReference type="EMBL" id="MNZM01000095">
    <property type="protein sequence ID" value="OIP83068.1"/>
    <property type="molecule type" value="Genomic_DNA"/>
</dbReference>
<accession>A0A1J5HER5</accession>
<keyword evidence="1" id="KW-0472">Membrane</keyword>
<name>A0A1J5HER5_9BACT</name>
<gene>
    <name evidence="2" type="ORF">AUK04_03825</name>
</gene>
<sequence>MENNNRTKIIVIALVSIVIILLIAITVVSSFSQKRNSNNAKNEVINTLQRNTAGTNNNTQLNKISLTSAPSQSTIIPTSTNTSSLMNKRQPTQSLIIPNQTATDNVKIAKKTLDYLNLMRDQRGVYLFERVCPPSNQCIDSQGNNHSGPRPIWAWYKYFQKTVDIQAIITIKNDLLINTTKIDTVQNDFWNCNLIYYISLDKKAFDATTIERMHQYCITSVNPNFTIDVNNQTQPVNQPLDLAKAAVFISDLVGRYGFSRNSSDLDTAKKFYQTTLAQYQTQVNTVNYEQVCTLGKAALDLFVKTGNTAYKNTAIDMWNNQKVSAVGQKQEFSVLKAKVICGLFANHLSLLTDDDQYRVVKKEIINLLLANNYNSQDGSFFEKINEKIYKRSTENALIAGLLLEFDSLK</sequence>
<reference evidence="2 3" key="1">
    <citation type="journal article" date="2016" name="Environ. Microbiol.">
        <title>Genomic resolution of a cold subsurface aquifer community provides metabolic insights for novel microbes adapted to high CO concentrations.</title>
        <authorList>
            <person name="Probst A.J."/>
            <person name="Castelle C.J."/>
            <person name="Singh A."/>
            <person name="Brown C.T."/>
            <person name="Anantharaman K."/>
            <person name="Sharon I."/>
            <person name="Hug L.A."/>
            <person name="Burstein D."/>
            <person name="Emerson J.B."/>
            <person name="Thomas B.C."/>
            <person name="Banfield J.F."/>
        </authorList>
    </citation>
    <scope>NUCLEOTIDE SEQUENCE [LARGE SCALE GENOMIC DNA]</scope>
    <source>
        <strain evidence="2">CG2_30_33_16</strain>
    </source>
</reference>
<evidence type="ECO:0000313" key="3">
    <source>
        <dbReference type="Proteomes" id="UP000183758"/>
    </source>
</evidence>
<dbReference type="AlphaFoldDB" id="A0A1J5HER5"/>